<dbReference type="EMBL" id="FOCM01000004">
    <property type="protein sequence ID" value="SEN45906.1"/>
    <property type="molecule type" value="Genomic_DNA"/>
</dbReference>
<comment type="subcellular location">
    <subcellularLocation>
        <location evidence="1">Cell membrane</location>
        <topology evidence="1">Multi-pass membrane protein</topology>
    </subcellularLocation>
</comment>
<dbReference type="GO" id="GO:0005886">
    <property type="term" value="C:plasma membrane"/>
    <property type="evidence" value="ECO:0007669"/>
    <property type="project" value="UniProtKB-SubCell"/>
</dbReference>
<evidence type="ECO:0000256" key="6">
    <source>
        <dbReference type="SAM" id="Phobius"/>
    </source>
</evidence>
<evidence type="ECO:0000256" key="2">
    <source>
        <dbReference type="ARBA" id="ARBA00022475"/>
    </source>
</evidence>
<dbReference type="OrthoDB" id="9795133at2"/>
<keyword evidence="5 6" id="KW-0472">Membrane</keyword>
<gene>
    <name evidence="8" type="ORF">SAMN04488011_104161</name>
</gene>
<feature type="domain" description="Cache" evidence="7">
    <location>
        <begin position="66"/>
        <end position="318"/>
    </location>
</feature>
<evidence type="ECO:0000256" key="1">
    <source>
        <dbReference type="ARBA" id="ARBA00004651"/>
    </source>
</evidence>
<evidence type="ECO:0000313" key="9">
    <source>
        <dbReference type="Proteomes" id="UP000199372"/>
    </source>
</evidence>
<protein>
    <submittedName>
        <fullName evidence="8">Cache domain-containing protein</fullName>
    </submittedName>
</protein>
<dbReference type="SUPFAM" id="SSF103190">
    <property type="entry name" value="Sensory domain-like"/>
    <property type="match status" value="1"/>
</dbReference>
<dbReference type="InterPro" id="IPR033479">
    <property type="entry name" value="dCache_1"/>
</dbReference>
<dbReference type="InterPro" id="IPR029151">
    <property type="entry name" value="Sensor-like_sf"/>
</dbReference>
<organism evidence="8 9">
    <name type="scientific">Palleronia pelagia</name>
    <dbReference type="NCBI Taxonomy" id="387096"/>
    <lineage>
        <taxon>Bacteria</taxon>
        <taxon>Pseudomonadati</taxon>
        <taxon>Pseudomonadota</taxon>
        <taxon>Alphaproteobacteria</taxon>
        <taxon>Rhodobacterales</taxon>
        <taxon>Roseobacteraceae</taxon>
        <taxon>Palleronia</taxon>
    </lineage>
</organism>
<dbReference type="CDD" id="cd12913">
    <property type="entry name" value="PDC1_MCP_like"/>
    <property type="match status" value="1"/>
</dbReference>
<reference evidence="9" key="1">
    <citation type="submission" date="2016-10" db="EMBL/GenBank/DDBJ databases">
        <authorList>
            <person name="Varghese N."/>
            <person name="Submissions S."/>
        </authorList>
    </citation>
    <scope>NUCLEOTIDE SEQUENCE [LARGE SCALE GENOMIC DNA]</scope>
    <source>
        <strain evidence="9">DSM 26893</strain>
    </source>
</reference>
<evidence type="ECO:0000256" key="3">
    <source>
        <dbReference type="ARBA" id="ARBA00022692"/>
    </source>
</evidence>
<dbReference type="CDD" id="cd18774">
    <property type="entry name" value="PDC2_HK_sensor"/>
    <property type="match status" value="1"/>
</dbReference>
<evidence type="ECO:0000313" key="8">
    <source>
        <dbReference type="EMBL" id="SEN45906.1"/>
    </source>
</evidence>
<proteinExistence type="predicted"/>
<evidence type="ECO:0000259" key="7">
    <source>
        <dbReference type="Pfam" id="PF02743"/>
    </source>
</evidence>
<dbReference type="Gene3D" id="3.30.450.20">
    <property type="entry name" value="PAS domain"/>
    <property type="match status" value="1"/>
</dbReference>
<dbReference type="AlphaFoldDB" id="A0A1H8GPK1"/>
<keyword evidence="4 6" id="KW-1133">Transmembrane helix</keyword>
<evidence type="ECO:0000256" key="4">
    <source>
        <dbReference type="ARBA" id="ARBA00022989"/>
    </source>
</evidence>
<feature type="transmembrane region" description="Helical" evidence="6">
    <location>
        <begin position="338"/>
        <end position="357"/>
    </location>
</feature>
<keyword evidence="3 6" id="KW-0812">Transmembrane</keyword>
<keyword evidence="2" id="KW-1003">Cell membrane</keyword>
<dbReference type="RefSeq" id="WP_091845397.1">
    <property type="nucleotide sequence ID" value="NZ_FOCM01000004.1"/>
</dbReference>
<sequence length="363" mass="39332">MMKRAIALLVLLQLAAVFGVLGLSYVTGQGIILSYADRLTQRIARDTTAFTTEFLTPAADAALLTRRLARSQVLATADRDRLARYFFEILQTRSDFSGLYLGRPDGSFTFVSRDEDPATAPFTVKQVMTRPVREVTLVGVDARFVPSDPRTDPDDDYDPRTRPWYVAAARQGGVAWTAPYVFFTSRRPGITVSAPVTGGINGEFRGVVGVDIEIDALSAFLETLDISARGAAAIVAQDGTIIAHRDPDLLVPAQGDSLRLATLADGNDPILARAADSIEGGIDDLFPGEIRLARFQAGGETWRGAVQRLPLERTPWTVMIYLPEADILGPLSGLVRRAVALGLIAAALTVFVLVVFGRRMLRG</sequence>
<accession>A0A1H8GPK1</accession>
<dbReference type="Proteomes" id="UP000199372">
    <property type="component" value="Unassembled WGS sequence"/>
</dbReference>
<dbReference type="Pfam" id="PF02743">
    <property type="entry name" value="dCache_1"/>
    <property type="match status" value="1"/>
</dbReference>
<name>A0A1H8GPK1_9RHOB</name>
<keyword evidence="9" id="KW-1185">Reference proteome</keyword>
<evidence type="ECO:0000256" key="5">
    <source>
        <dbReference type="ARBA" id="ARBA00023136"/>
    </source>
</evidence>